<protein>
    <recommendedName>
        <fullName evidence="4">KOW domain-containing protein</fullName>
    </recommendedName>
</protein>
<name>A0ABQ6MGZ4_9STRA</name>
<feature type="signal peptide" evidence="1">
    <location>
        <begin position="1"/>
        <end position="28"/>
    </location>
</feature>
<proteinExistence type="predicted"/>
<sequence length="193" mass="20635">MLALLFLFRKTLLKSLPAASSPLSSASAREWDPGVIRPGTRVTLRGLRSQAARNGEAGSVSSYDAGKVRYSVALSSGETLSLSPLNLRQRPAVTLRNLESAGALNGSAGSVVSFDEEKGRYNVHLPAQRRTIALRPGNVLLARGTVARTAGLVREGHNGRWGTVGRYDDAAGRVELRMSAQSTIKVKLENLIV</sequence>
<organism evidence="2 3">
    <name type="scientific">Tetraparma gracilis</name>
    <dbReference type="NCBI Taxonomy" id="2962635"/>
    <lineage>
        <taxon>Eukaryota</taxon>
        <taxon>Sar</taxon>
        <taxon>Stramenopiles</taxon>
        <taxon>Ochrophyta</taxon>
        <taxon>Bolidophyceae</taxon>
        <taxon>Parmales</taxon>
        <taxon>Triparmaceae</taxon>
        <taxon>Tetraparma</taxon>
    </lineage>
</organism>
<gene>
    <name evidence="2" type="ORF">TeGR_g1086</name>
</gene>
<accession>A0ABQ6MGZ4</accession>
<feature type="chain" id="PRO_5046184126" description="KOW domain-containing protein" evidence="1">
    <location>
        <begin position="29"/>
        <end position="193"/>
    </location>
</feature>
<keyword evidence="3" id="KW-1185">Reference proteome</keyword>
<keyword evidence="1" id="KW-0732">Signal</keyword>
<reference evidence="2 3" key="1">
    <citation type="journal article" date="2023" name="Commun. Biol.">
        <title>Genome analysis of Parmales, the sister group of diatoms, reveals the evolutionary specialization of diatoms from phago-mixotrophs to photoautotrophs.</title>
        <authorList>
            <person name="Ban H."/>
            <person name="Sato S."/>
            <person name="Yoshikawa S."/>
            <person name="Yamada K."/>
            <person name="Nakamura Y."/>
            <person name="Ichinomiya M."/>
            <person name="Sato N."/>
            <person name="Blanc-Mathieu R."/>
            <person name="Endo H."/>
            <person name="Kuwata A."/>
            <person name="Ogata H."/>
        </authorList>
    </citation>
    <scope>NUCLEOTIDE SEQUENCE [LARGE SCALE GENOMIC DNA]</scope>
</reference>
<comment type="caution">
    <text evidence="2">The sequence shown here is derived from an EMBL/GenBank/DDBJ whole genome shotgun (WGS) entry which is preliminary data.</text>
</comment>
<evidence type="ECO:0008006" key="4">
    <source>
        <dbReference type="Google" id="ProtNLM"/>
    </source>
</evidence>
<dbReference type="Proteomes" id="UP001165060">
    <property type="component" value="Unassembled WGS sequence"/>
</dbReference>
<dbReference type="EMBL" id="BRYB01002831">
    <property type="protein sequence ID" value="GMI26109.1"/>
    <property type="molecule type" value="Genomic_DNA"/>
</dbReference>
<evidence type="ECO:0000313" key="3">
    <source>
        <dbReference type="Proteomes" id="UP001165060"/>
    </source>
</evidence>
<evidence type="ECO:0000313" key="2">
    <source>
        <dbReference type="EMBL" id="GMI26109.1"/>
    </source>
</evidence>
<evidence type="ECO:0000256" key="1">
    <source>
        <dbReference type="SAM" id="SignalP"/>
    </source>
</evidence>